<keyword evidence="7" id="KW-0833">Ubl conjugation pathway</keyword>
<sequence>MDQAAVEQLVMMGFPVNASRRALFNSANNVEMAMDWLCTHIDDPDYNAEFTPPEPVQSNVPQKPSASDLEGLSDEFKVFKDLISGINCPSQNDKIFKEECIVTCDSCFSEKGLFVCLKTFKSFGYKIIPDYVSKTGNKVFLNIKKSRLTKSPEEEPEAKRLAIGGEDGFKPDVLPWKETQTEEIYVHPDQYFPVESLPIEYVKRVAQAILDSTSAEFKAEVAAWKPDPPKKSIHADNLIQLDNGVKIPSDPSKWKCCKCELTENLWLNLSDGSLLCGRKNWDGSGGNGHALEHFNETKYPLCVKLGTITSEGGDVFSYAEDDMVTDPHLAKHLSEKMTFEAVYLDRNNYRVYRPKAEVKLEYFIPLIIIAAAMLILAIHILIVRIRASYKENETNREGGLPAYWDTIVPPPTEESITERFTVTANPPAYEIAVQDDVLPDHWGIDVASSKKTEMSMAEMELEMNKKVGSEYAAIVESGQELEPLFGAFHTGIKNLGNTCYIGSILQALFALPYFRENFHQPAEYDANCHENFWKQFQRVGHALCSGDYARPIIAKDASGTAIPQGSEQEGISPGLFKSIVSKGHADFQTNQQQDAVEFLLHLLDVIMKEAKKEKRENASANFGFELEERVEIGQSVQYKITHELMLGLPVDENDIENKEQVKEYEQKLEEARAAKQADPEVVRGVVSFKSSFSRLLASEAIDHFKSPIDGALITAYRSARISKFPKYLLIQCRRFTIGENWQPKKLNVSLEMPEELDLEPLRANGPQIGEDVFSEDAPKVDEQKINQLVDMGYPFNAAMKALYHTNESLELAMEWLMSNLDSPDFNEPLKLDKTAKKEEKTFSPEIIAMVTSMGFTDTQSKKALTATDGNVERAIDWIFSHMDELNDESSPAESSSSGPNQLVGSDSSKYRLRAFVSHMGSSTACGHYVAHVKEDARWILFNDNKVAVSQKPPRDLGYLYVYEQI</sequence>
<keyword evidence="4" id="KW-0645">Protease</keyword>
<dbReference type="InterPro" id="IPR001394">
    <property type="entry name" value="Peptidase_C19_UCH"/>
</dbReference>
<evidence type="ECO:0000256" key="1">
    <source>
        <dbReference type="ARBA" id="ARBA00000707"/>
    </source>
</evidence>
<dbReference type="PROSITE" id="PS50030">
    <property type="entry name" value="UBA"/>
    <property type="match status" value="3"/>
</dbReference>
<evidence type="ECO:0000256" key="11">
    <source>
        <dbReference type="SAM" id="Phobius"/>
    </source>
</evidence>
<dbReference type="PANTHER" id="PTHR24006">
    <property type="entry name" value="UBIQUITIN CARBOXYL-TERMINAL HYDROLASE"/>
    <property type="match status" value="1"/>
</dbReference>
<feature type="transmembrane region" description="Helical" evidence="11">
    <location>
        <begin position="362"/>
        <end position="383"/>
    </location>
</feature>
<dbReference type="Pfam" id="PF22562">
    <property type="entry name" value="UBA_7"/>
    <property type="match status" value="1"/>
</dbReference>
<evidence type="ECO:0000259" key="14">
    <source>
        <dbReference type="PROSITE" id="PS50271"/>
    </source>
</evidence>
<dbReference type="InterPro" id="IPR001607">
    <property type="entry name" value="Znf_UBP"/>
</dbReference>
<dbReference type="EC" id="3.4.19.12" evidence="3"/>
<dbReference type="Pfam" id="PF17807">
    <property type="entry name" value="zf-UBP_var"/>
    <property type="match status" value="1"/>
</dbReference>
<dbReference type="Pfam" id="PF00443">
    <property type="entry name" value="UCH"/>
    <property type="match status" value="1"/>
</dbReference>
<comment type="catalytic activity">
    <reaction evidence="1">
        <text>Thiol-dependent hydrolysis of ester, thioester, amide, peptide and isopeptide bonds formed by the C-terminal Gly of ubiquitin (a 76-residue protein attached to proteins as an intracellular targeting signal).</text>
        <dbReference type="EC" id="3.4.19.12"/>
    </reaction>
</comment>
<dbReference type="Proteomes" id="UP001158576">
    <property type="component" value="Chromosome PAR"/>
</dbReference>
<evidence type="ECO:0000256" key="6">
    <source>
        <dbReference type="ARBA" id="ARBA00022771"/>
    </source>
</evidence>
<keyword evidence="5" id="KW-0479">Metal-binding</keyword>
<feature type="domain" description="UBA" evidence="12">
    <location>
        <begin position="1"/>
        <end position="40"/>
    </location>
</feature>
<evidence type="ECO:0000256" key="4">
    <source>
        <dbReference type="ARBA" id="ARBA00022670"/>
    </source>
</evidence>
<keyword evidence="9" id="KW-0862">Zinc</keyword>
<evidence type="ECO:0000313" key="15">
    <source>
        <dbReference type="EMBL" id="CAG5089447.1"/>
    </source>
</evidence>
<dbReference type="Gene3D" id="3.90.70.10">
    <property type="entry name" value="Cysteine proteinases"/>
    <property type="match status" value="1"/>
</dbReference>
<dbReference type="Gene3D" id="3.30.40.10">
    <property type="entry name" value="Zinc/RING finger domain, C3HC4 (zinc finger)"/>
    <property type="match status" value="2"/>
</dbReference>
<evidence type="ECO:0000256" key="7">
    <source>
        <dbReference type="ARBA" id="ARBA00022786"/>
    </source>
</evidence>
<dbReference type="InterPro" id="IPR018200">
    <property type="entry name" value="USP_CS"/>
</dbReference>
<dbReference type="SMART" id="SM00290">
    <property type="entry name" value="ZnF_UBP"/>
    <property type="match status" value="1"/>
</dbReference>
<accession>A0ABN7RZ58</accession>
<dbReference type="SUPFAM" id="SSF54001">
    <property type="entry name" value="Cysteine proteinases"/>
    <property type="match status" value="1"/>
</dbReference>
<evidence type="ECO:0000256" key="2">
    <source>
        <dbReference type="ARBA" id="ARBA00009085"/>
    </source>
</evidence>
<feature type="domain" description="UBA" evidence="12">
    <location>
        <begin position="779"/>
        <end position="819"/>
    </location>
</feature>
<evidence type="ECO:0000259" key="13">
    <source>
        <dbReference type="PROSITE" id="PS50235"/>
    </source>
</evidence>
<protein>
    <recommendedName>
        <fullName evidence="3">ubiquitinyl hydrolase 1</fullName>
        <ecNumber evidence="3">3.4.19.12</ecNumber>
    </recommendedName>
</protein>
<evidence type="ECO:0000256" key="9">
    <source>
        <dbReference type="ARBA" id="ARBA00022833"/>
    </source>
</evidence>
<feature type="domain" description="USP" evidence="13">
    <location>
        <begin position="490"/>
        <end position="965"/>
    </location>
</feature>
<evidence type="ECO:0000259" key="12">
    <source>
        <dbReference type="PROSITE" id="PS50030"/>
    </source>
</evidence>
<dbReference type="SUPFAM" id="SSF46934">
    <property type="entry name" value="UBA-like"/>
    <property type="match status" value="2"/>
</dbReference>
<comment type="similarity">
    <text evidence="2">Belongs to the peptidase C19 family.</text>
</comment>
<keyword evidence="11" id="KW-0812">Transmembrane</keyword>
<dbReference type="InterPro" id="IPR038765">
    <property type="entry name" value="Papain-like_cys_pep_sf"/>
</dbReference>
<proteinExistence type="inferred from homology"/>
<dbReference type="InterPro" id="IPR041432">
    <property type="entry name" value="UBP13_Znf-UBP_var"/>
</dbReference>
<dbReference type="PANTHER" id="PTHR24006:SF664">
    <property type="entry name" value="UBIQUITIN CARBOXYL-TERMINAL HYDROLASE"/>
    <property type="match status" value="1"/>
</dbReference>
<dbReference type="EMBL" id="OU015568">
    <property type="protein sequence ID" value="CAG5089447.1"/>
    <property type="molecule type" value="Genomic_DNA"/>
</dbReference>
<dbReference type="InterPro" id="IPR050164">
    <property type="entry name" value="Peptidase_C19"/>
</dbReference>
<dbReference type="CDD" id="cd14296">
    <property type="entry name" value="UBA1_scUBP14_like"/>
    <property type="match status" value="2"/>
</dbReference>
<evidence type="ECO:0000256" key="10">
    <source>
        <dbReference type="PROSITE-ProRule" id="PRU00502"/>
    </source>
</evidence>
<dbReference type="InterPro" id="IPR009060">
    <property type="entry name" value="UBA-like_sf"/>
</dbReference>
<dbReference type="Pfam" id="PF00627">
    <property type="entry name" value="UBA"/>
    <property type="match status" value="2"/>
</dbReference>
<keyword evidence="11" id="KW-0472">Membrane</keyword>
<evidence type="ECO:0000256" key="8">
    <source>
        <dbReference type="ARBA" id="ARBA00022807"/>
    </source>
</evidence>
<keyword evidence="8" id="KW-0378">Hydrolase</keyword>
<keyword evidence="11" id="KW-1133">Transmembrane helix</keyword>
<evidence type="ECO:0000313" key="16">
    <source>
        <dbReference type="Proteomes" id="UP001158576"/>
    </source>
</evidence>
<dbReference type="SUPFAM" id="SSF57850">
    <property type="entry name" value="RING/U-box"/>
    <property type="match status" value="1"/>
</dbReference>
<evidence type="ECO:0000256" key="3">
    <source>
        <dbReference type="ARBA" id="ARBA00012759"/>
    </source>
</evidence>
<dbReference type="InterPro" id="IPR028889">
    <property type="entry name" value="USP"/>
</dbReference>
<dbReference type="SMART" id="SM00165">
    <property type="entry name" value="UBA"/>
    <property type="match status" value="3"/>
</dbReference>
<dbReference type="InterPro" id="IPR013083">
    <property type="entry name" value="Znf_RING/FYVE/PHD"/>
</dbReference>
<gene>
    <name evidence="15" type="ORF">OKIOD_LOCUS3779</name>
</gene>
<dbReference type="PROSITE" id="PS00973">
    <property type="entry name" value="USP_2"/>
    <property type="match status" value="1"/>
</dbReference>
<keyword evidence="16" id="KW-1185">Reference proteome</keyword>
<dbReference type="InterPro" id="IPR015940">
    <property type="entry name" value="UBA"/>
</dbReference>
<dbReference type="Pfam" id="PF02148">
    <property type="entry name" value="zf-UBP"/>
    <property type="match status" value="1"/>
</dbReference>
<keyword evidence="6 10" id="KW-0863">Zinc-finger</keyword>
<name>A0ABN7RZ58_OIKDI</name>
<reference evidence="15 16" key="1">
    <citation type="submission" date="2021-04" db="EMBL/GenBank/DDBJ databases">
        <authorList>
            <person name="Bliznina A."/>
        </authorList>
    </citation>
    <scope>NUCLEOTIDE SEQUENCE [LARGE SCALE GENOMIC DNA]</scope>
</reference>
<evidence type="ECO:0000256" key="5">
    <source>
        <dbReference type="ARBA" id="ARBA00022723"/>
    </source>
</evidence>
<feature type="domain" description="UBP-type" evidence="14">
    <location>
        <begin position="230"/>
        <end position="340"/>
    </location>
</feature>
<dbReference type="PROSITE" id="PS50271">
    <property type="entry name" value="ZF_UBP"/>
    <property type="match status" value="1"/>
</dbReference>
<feature type="domain" description="UBA" evidence="12">
    <location>
        <begin position="836"/>
        <end position="881"/>
    </location>
</feature>
<dbReference type="Gene3D" id="1.10.8.10">
    <property type="entry name" value="DNA helicase RuvA subunit, C-terminal domain"/>
    <property type="match status" value="3"/>
</dbReference>
<keyword evidence="8" id="KW-0788">Thiol protease</keyword>
<dbReference type="PROSITE" id="PS50235">
    <property type="entry name" value="USP_3"/>
    <property type="match status" value="1"/>
</dbReference>
<dbReference type="CDD" id="cd14386">
    <property type="entry name" value="UBA2_UBP5"/>
    <property type="match status" value="1"/>
</dbReference>
<organism evidence="15 16">
    <name type="scientific">Oikopleura dioica</name>
    <name type="common">Tunicate</name>
    <dbReference type="NCBI Taxonomy" id="34765"/>
    <lineage>
        <taxon>Eukaryota</taxon>
        <taxon>Metazoa</taxon>
        <taxon>Chordata</taxon>
        <taxon>Tunicata</taxon>
        <taxon>Appendicularia</taxon>
        <taxon>Copelata</taxon>
        <taxon>Oikopleuridae</taxon>
        <taxon>Oikopleura</taxon>
    </lineage>
</organism>